<dbReference type="Pfam" id="PF05833">
    <property type="entry name" value="NFACT_N"/>
    <property type="match status" value="1"/>
</dbReference>
<dbReference type="EMBL" id="JQBZ01000025">
    <property type="protein sequence ID" value="KRN88833.1"/>
    <property type="molecule type" value="Genomic_DNA"/>
</dbReference>
<dbReference type="OrthoDB" id="9766163at2"/>
<evidence type="ECO:0000313" key="8">
    <source>
        <dbReference type="Proteomes" id="UP000051500"/>
    </source>
</evidence>
<dbReference type="GO" id="GO:0019843">
    <property type="term" value="F:rRNA binding"/>
    <property type="evidence" value="ECO:0007669"/>
    <property type="project" value="UniProtKB-UniRule"/>
</dbReference>
<dbReference type="AlphaFoldDB" id="A0A0R2KHL0"/>
<evidence type="ECO:0000256" key="1">
    <source>
        <dbReference type="ARBA" id="ARBA00022555"/>
    </source>
</evidence>
<dbReference type="GO" id="GO:0000049">
    <property type="term" value="F:tRNA binding"/>
    <property type="evidence" value="ECO:0007669"/>
    <property type="project" value="UniProtKB-UniRule"/>
</dbReference>
<organism evidence="7 8">
    <name type="scientific">Ligilactobacillus ceti DSM 22408</name>
    <dbReference type="NCBI Taxonomy" id="1122146"/>
    <lineage>
        <taxon>Bacteria</taxon>
        <taxon>Bacillati</taxon>
        <taxon>Bacillota</taxon>
        <taxon>Bacilli</taxon>
        <taxon>Lactobacillales</taxon>
        <taxon>Lactobacillaceae</taxon>
        <taxon>Ligilactobacillus</taxon>
    </lineage>
</organism>
<dbReference type="InterPro" id="IPR043682">
    <property type="entry name" value="RqcH_bacterial"/>
</dbReference>
<dbReference type="Gene3D" id="3.40.970.40">
    <property type="entry name" value="fibrinogen binding protein from staphylococcus aureus domain like"/>
    <property type="match status" value="1"/>
</dbReference>
<dbReference type="PANTHER" id="PTHR15239">
    <property type="entry name" value="NUCLEAR EXPORT MEDIATOR FACTOR NEMF"/>
    <property type="match status" value="1"/>
</dbReference>
<keyword evidence="4 5" id="KW-0648">Protein biosynthesis</keyword>
<proteinExistence type="inferred from homology"/>
<dbReference type="GO" id="GO:0072344">
    <property type="term" value="P:rescue of stalled ribosome"/>
    <property type="evidence" value="ECO:0007669"/>
    <property type="project" value="UniProtKB-UniRule"/>
</dbReference>
<dbReference type="PATRIC" id="fig|1122146.4.peg.833"/>
<evidence type="ECO:0000259" key="6">
    <source>
        <dbReference type="Pfam" id="PF05670"/>
    </source>
</evidence>
<evidence type="ECO:0000313" key="7">
    <source>
        <dbReference type="EMBL" id="KRN88833.1"/>
    </source>
</evidence>
<feature type="domain" description="NFACT RNA-binding" evidence="6">
    <location>
        <begin position="448"/>
        <end position="538"/>
    </location>
</feature>
<dbReference type="Pfam" id="PF05670">
    <property type="entry name" value="NFACT-R_1"/>
    <property type="match status" value="1"/>
</dbReference>
<accession>A0A0R2KHL0</accession>
<dbReference type="eggNOG" id="COG1293">
    <property type="taxonomic scope" value="Bacteria"/>
</dbReference>
<keyword evidence="8" id="KW-1185">Reference proteome</keyword>
<protein>
    <recommendedName>
        <fullName evidence="5">Rqc2 homolog RqcH</fullName>
        <shortName evidence="5">RqcH</shortName>
    </recommendedName>
</protein>
<dbReference type="GO" id="GO:1990112">
    <property type="term" value="C:RQC complex"/>
    <property type="evidence" value="ECO:0007669"/>
    <property type="project" value="TreeGrafter"/>
</dbReference>
<dbReference type="Gene3D" id="2.30.310.10">
    <property type="entry name" value="ibrinogen binding protein from staphylococcus aureus domain"/>
    <property type="match status" value="1"/>
</dbReference>
<evidence type="ECO:0000256" key="5">
    <source>
        <dbReference type="HAMAP-Rule" id="MF_00844"/>
    </source>
</evidence>
<comment type="subunit">
    <text evidence="5">Associates with stalled 50S ribosomal subunits. Binds to RqcP.</text>
</comment>
<dbReference type="GO" id="GO:0043023">
    <property type="term" value="F:ribosomal large subunit binding"/>
    <property type="evidence" value="ECO:0007669"/>
    <property type="project" value="UniProtKB-UniRule"/>
</dbReference>
<dbReference type="RefSeq" id="WP_027107233.1">
    <property type="nucleotide sequence ID" value="NZ_JQBZ01000025.1"/>
</dbReference>
<dbReference type="FunFam" id="2.30.310.10:FF:000004">
    <property type="entry name" value="Fibronectin-binding protein A"/>
    <property type="match status" value="1"/>
</dbReference>
<evidence type="ECO:0000256" key="3">
    <source>
        <dbReference type="ARBA" id="ARBA00022884"/>
    </source>
</evidence>
<dbReference type="PANTHER" id="PTHR15239:SF6">
    <property type="entry name" value="RIBOSOME QUALITY CONTROL COMPLEX SUBUNIT NEMF"/>
    <property type="match status" value="1"/>
</dbReference>
<dbReference type="InterPro" id="IPR008532">
    <property type="entry name" value="NFACT_RNA-bd"/>
</dbReference>
<dbReference type="STRING" id="1122146.IV53_GL000803"/>
<name>A0A0R2KHL0_9LACO</name>
<dbReference type="InterPro" id="IPR051608">
    <property type="entry name" value="RQC_Subunit_NEMF"/>
</dbReference>
<keyword evidence="5" id="KW-0175">Coiled coil</keyword>
<dbReference type="HAMAP" id="MF_00844_B">
    <property type="entry name" value="RqcH_B"/>
    <property type="match status" value="1"/>
</dbReference>
<comment type="function">
    <text evidence="5">Key component of the ribosome quality control system (RQC), a ribosome-associated complex that mediates the extraction of incompletely synthesized nascent chains from stalled ribosomes and their subsequent degradation. RqcH recruits Ala-charged tRNA, and with RqcP directs the elongation of stalled nascent chains on 50S ribosomal subunits, leading to non-templated C-terminal alanine extensions (Ala tail). The Ala tail promotes nascent chain degradation. May add between 1 and at least 8 Ala residues. Binds to stalled 50S ribosomal subunits.</text>
</comment>
<gene>
    <name evidence="5" type="primary">rqcH</name>
    <name evidence="7" type="ORF">IV53_GL000803</name>
</gene>
<dbReference type="Proteomes" id="UP000051500">
    <property type="component" value="Unassembled WGS sequence"/>
</dbReference>
<evidence type="ECO:0000256" key="4">
    <source>
        <dbReference type="ARBA" id="ARBA00022917"/>
    </source>
</evidence>
<keyword evidence="3 5" id="KW-0694">RNA-binding</keyword>
<comment type="caution">
    <text evidence="7">The sequence shown here is derived from an EMBL/GenBank/DDBJ whole genome shotgun (WGS) entry which is preliminary data.</text>
</comment>
<reference evidence="7 8" key="1">
    <citation type="journal article" date="2015" name="Genome Announc.">
        <title>Expanding the biotechnology potential of lactobacilli through comparative genomics of 213 strains and associated genera.</title>
        <authorList>
            <person name="Sun Z."/>
            <person name="Harris H.M."/>
            <person name="McCann A."/>
            <person name="Guo C."/>
            <person name="Argimon S."/>
            <person name="Zhang W."/>
            <person name="Yang X."/>
            <person name="Jeffery I.B."/>
            <person name="Cooney J.C."/>
            <person name="Kagawa T.F."/>
            <person name="Liu W."/>
            <person name="Song Y."/>
            <person name="Salvetti E."/>
            <person name="Wrobel A."/>
            <person name="Rasinkangas P."/>
            <person name="Parkhill J."/>
            <person name="Rea M.C."/>
            <person name="O'Sullivan O."/>
            <person name="Ritari J."/>
            <person name="Douillard F.P."/>
            <person name="Paul Ross R."/>
            <person name="Yang R."/>
            <person name="Briner A.E."/>
            <person name="Felis G.E."/>
            <person name="de Vos W.M."/>
            <person name="Barrangou R."/>
            <person name="Klaenhammer T.R."/>
            <person name="Caufield P.W."/>
            <person name="Cui Y."/>
            <person name="Zhang H."/>
            <person name="O'Toole P.W."/>
        </authorList>
    </citation>
    <scope>NUCLEOTIDE SEQUENCE [LARGE SCALE GENOMIC DNA]</scope>
    <source>
        <strain evidence="7 8">DSM 22408</strain>
    </source>
</reference>
<keyword evidence="2 5" id="KW-0699">rRNA-binding</keyword>
<sequence length="566" mass="64937">MSFDGVFAHAMVHELNEKLLDGRVNKISQPYPNEIILTIRANRKNHPLLLSAHPNYARMQITQIPFVNPPTPTNFTMILRKYLDGAKLVAIRQVENDRIINLDFKTRDELGDQMDLTLSLEMMNRYSNIILINNQENKIIDTIRHISMDQNRFRTLLPGSTYRLPPKQEKINPFLDETHRYQTLVKEFPNREVLAQEIVANYQGFAYDTALNLADALHQAQDLTVGFNDFLQQTNHPTPTQYQNKGKIQFSCYAQAADLPQKHFTSLSELLDNYYLEKANLDRVQQLGSGLIATVKNELKKNKKKLKKLTKELKDTDNAESFKVKGELITTYLFQIKRGMTEVELPNYYDNEKLLKISLSNQLTPSQNAQKYFKKYQKLKNAVAFITQQIELTTQEINYLENIASQIELATPKDLEDIQVELKQEGYLKQRFQQKNQKRKVKISKPEKFQATDGTTILVGKNNLQNDQLTFKTAHKTDIWLHVKNLPGSHVIIDSSDPSEETLYEAAVLAAYYSKARNSAASVLVDYVVVKKVRKPNGSKPGFVIYEGQKTLSVIPSAELVQQLKA</sequence>
<keyword evidence="1 5" id="KW-0820">tRNA-binding</keyword>
<comment type="similarity">
    <text evidence="5">Belongs to the NEMF family.</text>
</comment>
<evidence type="ECO:0000256" key="2">
    <source>
        <dbReference type="ARBA" id="ARBA00022730"/>
    </source>
</evidence>
<feature type="coiled-coil region" evidence="5">
    <location>
        <begin position="292"/>
        <end position="319"/>
    </location>
</feature>